<keyword evidence="3" id="KW-1185">Reference proteome</keyword>
<dbReference type="Proteomes" id="UP001283361">
    <property type="component" value="Unassembled WGS sequence"/>
</dbReference>
<feature type="region of interest" description="Disordered" evidence="1">
    <location>
        <begin position="78"/>
        <end position="124"/>
    </location>
</feature>
<organism evidence="2 3">
    <name type="scientific">Elysia crispata</name>
    <name type="common">lettuce slug</name>
    <dbReference type="NCBI Taxonomy" id="231223"/>
    <lineage>
        <taxon>Eukaryota</taxon>
        <taxon>Metazoa</taxon>
        <taxon>Spiralia</taxon>
        <taxon>Lophotrochozoa</taxon>
        <taxon>Mollusca</taxon>
        <taxon>Gastropoda</taxon>
        <taxon>Heterobranchia</taxon>
        <taxon>Euthyneura</taxon>
        <taxon>Panpulmonata</taxon>
        <taxon>Sacoglossa</taxon>
        <taxon>Placobranchoidea</taxon>
        <taxon>Plakobranchidae</taxon>
        <taxon>Elysia</taxon>
    </lineage>
</organism>
<reference evidence="2" key="1">
    <citation type="journal article" date="2023" name="G3 (Bethesda)">
        <title>A reference genome for the long-term kleptoplast-retaining sea slug Elysia crispata morphotype clarki.</title>
        <authorList>
            <person name="Eastman K.E."/>
            <person name="Pendleton A.L."/>
            <person name="Shaikh M.A."/>
            <person name="Suttiyut T."/>
            <person name="Ogas R."/>
            <person name="Tomko P."/>
            <person name="Gavelis G."/>
            <person name="Widhalm J.R."/>
            <person name="Wisecaver J.H."/>
        </authorList>
    </citation>
    <scope>NUCLEOTIDE SEQUENCE</scope>
    <source>
        <strain evidence="2">ECLA1</strain>
    </source>
</reference>
<sequence length="124" mass="13421">MGRYRGGFDNTAGKEKRPSVSVVFTAHPTKRADLSVFVAIDGTIVVETKLGGRGETSLPSTLVDRAEGRTEREIDAEMKKEKKRQKARLLPPVLLPLKGSVQNAPQPSPLRLPGGETSNRISAT</sequence>
<dbReference type="AlphaFoldDB" id="A0AAE0YKL2"/>
<proteinExistence type="predicted"/>
<comment type="caution">
    <text evidence="2">The sequence shown here is derived from an EMBL/GenBank/DDBJ whole genome shotgun (WGS) entry which is preliminary data.</text>
</comment>
<evidence type="ECO:0000313" key="2">
    <source>
        <dbReference type="EMBL" id="KAK3748996.1"/>
    </source>
</evidence>
<protein>
    <submittedName>
        <fullName evidence="2">Uncharacterized protein</fullName>
    </submittedName>
</protein>
<evidence type="ECO:0000256" key="1">
    <source>
        <dbReference type="SAM" id="MobiDB-lite"/>
    </source>
</evidence>
<dbReference type="EMBL" id="JAWDGP010005966">
    <property type="protein sequence ID" value="KAK3748996.1"/>
    <property type="molecule type" value="Genomic_DNA"/>
</dbReference>
<accession>A0AAE0YKL2</accession>
<gene>
    <name evidence="2" type="ORF">RRG08_000763</name>
</gene>
<name>A0AAE0YKL2_9GAST</name>
<evidence type="ECO:0000313" key="3">
    <source>
        <dbReference type="Proteomes" id="UP001283361"/>
    </source>
</evidence>